<organism evidence="2 3">
    <name type="scientific">Pseudoalteromonas piratica</name>
    <dbReference type="NCBI Taxonomy" id="1348114"/>
    <lineage>
        <taxon>Bacteria</taxon>
        <taxon>Pseudomonadati</taxon>
        <taxon>Pseudomonadota</taxon>
        <taxon>Gammaproteobacteria</taxon>
        <taxon>Alteromonadales</taxon>
        <taxon>Pseudoalteromonadaceae</taxon>
        <taxon>Pseudoalteromonas</taxon>
    </lineage>
</organism>
<evidence type="ECO:0000256" key="1">
    <source>
        <dbReference type="SAM" id="Phobius"/>
    </source>
</evidence>
<dbReference type="AlphaFoldDB" id="A0A0A7EMX5"/>
<accession>A0A0A7EMX5</accession>
<dbReference type="EMBL" id="CP009889">
    <property type="protein sequence ID" value="AIY67322.1"/>
    <property type="molecule type" value="Genomic_DNA"/>
</dbReference>
<keyword evidence="1" id="KW-1133">Transmembrane helix</keyword>
<dbReference type="OrthoDB" id="6388009at2"/>
<dbReference type="STRING" id="1348114.OM33_19980"/>
<dbReference type="KEGG" id="pseo:OM33_19980"/>
<keyword evidence="1" id="KW-0472">Membrane</keyword>
<dbReference type="HOGENOM" id="CLU_166847_0_0_6"/>
<feature type="transmembrane region" description="Helical" evidence="1">
    <location>
        <begin position="7"/>
        <end position="25"/>
    </location>
</feature>
<reference evidence="2 3" key="1">
    <citation type="submission" date="2014-11" db="EMBL/GenBank/DDBJ databases">
        <title>Complete Genome Sequence of Pseudoalteromonas sp. Strain OCN003 Isolated from Kaneohe Bay, Oahu, Hawaii.</title>
        <authorList>
            <person name="Beurmann S."/>
            <person name="Videau P."/>
            <person name="Ushijima B."/>
            <person name="Smith A.M."/>
            <person name="Aeby G.S."/>
            <person name="Callahan S.M."/>
            <person name="Belcaid M."/>
        </authorList>
    </citation>
    <scope>NUCLEOTIDE SEQUENCE [LARGE SCALE GENOMIC DNA]</scope>
    <source>
        <strain evidence="2 3">OCN003</strain>
    </source>
</reference>
<name>A0A0A7EMX5_9GAMM</name>
<proteinExistence type="predicted"/>
<keyword evidence="3" id="KW-1185">Reference proteome</keyword>
<sequence length="119" mass="13641">MNRLFKIVLMIVTFLCGLYWLWFYVSPALTIENNSGSNITHATIELPSSRLDFGDIKTGSSNTLYYALSQPRDGTYHYKIITAHAMTYQGSCGYVTNSELNKRFRIEITQDNRVLCKID</sequence>
<gene>
    <name evidence="2" type="ORF">OM33_19980</name>
</gene>
<dbReference type="RefSeq" id="WP_040136216.1">
    <property type="nucleotide sequence ID" value="NZ_CP009889.1"/>
</dbReference>
<dbReference type="Proteomes" id="UP000030341">
    <property type="component" value="Chromosome 2"/>
</dbReference>
<keyword evidence="1" id="KW-0812">Transmembrane</keyword>
<evidence type="ECO:0000313" key="3">
    <source>
        <dbReference type="Proteomes" id="UP000030341"/>
    </source>
</evidence>
<dbReference type="eggNOG" id="ENOG5032YVD">
    <property type="taxonomic scope" value="Bacteria"/>
</dbReference>
<evidence type="ECO:0000313" key="2">
    <source>
        <dbReference type="EMBL" id="AIY67322.1"/>
    </source>
</evidence>
<protein>
    <submittedName>
        <fullName evidence="2">Uncharacterized protein</fullName>
    </submittedName>
</protein>